<dbReference type="RefSeq" id="WP_135819031.1">
    <property type="nucleotide sequence ID" value="NZ_SRPG01000316.1"/>
</dbReference>
<sequence length="320" mass="36083">MSFVIINPVGISSHVHHHPALRNVVIKSLIRNGTRQQVAEIQHDDDTAYLKCYLGTYAAQRHKAACARLRQAADIMSGENQVVRPLLELVDCHTLIMSPAPGLPMRDACVTADTQRRLAIVRRAGEWLACLITAREQRPFFAWKWHQKLVEFASTFQSDETVDATLVGQHLVHMEQVTRRLHVREVCHGVSHGDFHSENIFVAEDGDRLILTGIDMETAEPIPVVKDLARMLVWLQIDAEPGSDRESGIDRSLFDNLCAPHGPFAAADRLALHFHIGEMLLEFYLRRGARVPEIRRKMSLAIEHWMSSCAAILRDCQGVD</sequence>
<reference evidence="2 3" key="1">
    <citation type="submission" date="2019-03" db="EMBL/GenBank/DDBJ databases">
        <authorList>
            <person name="Li J."/>
        </authorList>
    </citation>
    <scope>NUCLEOTIDE SEQUENCE [LARGE SCALE GENOMIC DNA]</scope>
    <source>
        <strain evidence="2 3">3058</strain>
    </source>
</reference>
<dbReference type="Proteomes" id="UP000297972">
    <property type="component" value="Unassembled WGS sequence"/>
</dbReference>
<dbReference type="AlphaFoldDB" id="A0A4Z1CDG3"/>
<dbReference type="Pfam" id="PF01636">
    <property type="entry name" value="APH"/>
    <property type="match status" value="1"/>
</dbReference>
<gene>
    <name evidence="2" type="ORF">E4L95_19840</name>
</gene>
<feature type="domain" description="Aminoglycoside phosphotransferase" evidence="1">
    <location>
        <begin position="30"/>
        <end position="238"/>
    </location>
</feature>
<organism evidence="2 3">
    <name type="scientific">Paracoccus liaowanqingii</name>
    <dbReference type="NCBI Taxonomy" id="2560053"/>
    <lineage>
        <taxon>Bacteria</taxon>
        <taxon>Pseudomonadati</taxon>
        <taxon>Pseudomonadota</taxon>
        <taxon>Alphaproteobacteria</taxon>
        <taxon>Rhodobacterales</taxon>
        <taxon>Paracoccaceae</taxon>
        <taxon>Paracoccus</taxon>
    </lineage>
</organism>
<protein>
    <recommendedName>
        <fullName evidence="1">Aminoglycoside phosphotransferase domain-containing protein</fullName>
    </recommendedName>
</protein>
<evidence type="ECO:0000313" key="3">
    <source>
        <dbReference type="Proteomes" id="UP000297972"/>
    </source>
</evidence>
<accession>A0A4Z1CDG3</accession>
<keyword evidence="3" id="KW-1185">Reference proteome</keyword>
<dbReference type="EMBL" id="SRPG01000316">
    <property type="protein sequence ID" value="TGN45262.1"/>
    <property type="molecule type" value="Genomic_DNA"/>
</dbReference>
<dbReference type="InterPro" id="IPR002575">
    <property type="entry name" value="Aminoglycoside_PTrfase"/>
</dbReference>
<dbReference type="SUPFAM" id="SSF56112">
    <property type="entry name" value="Protein kinase-like (PK-like)"/>
    <property type="match status" value="1"/>
</dbReference>
<evidence type="ECO:0000259" key="1">
    <source>
        <dbReference type="Pfam" id="PF01636"/>
    </source>
</evidence>
<dbReference type="Gene3D" id="3.90.1200.10">
    <property type="match status" value="1"/>
</dbReference>
<comment type="caution">
    <text evidence="2">The sequence shown here is derived from an EMBL/GenBank/DDBJ whole genome shotgun (WGS) entry which is preliminary data.</text>
</comment>
<dbReference type="InterPro" id="IPR011009">
    <property type="entry name" value="Kinase-like_dom_sf"/>
</dbReference>
<evidence type="ECO:0000313" key="2">
    <source>
        <dbReference type="EMBL" id="TGN45262.1"/>
    </source>
</evidence>
<proteinExistence type="predicted"/>
<dbReference type="OrthoDB" id="7831839at2"/>
<name>A0A4Z1CDG3_9RHOB</name>